<dbReference type="OrthoDB" id="119951at2"/>
<dbReference type="EMBL" id="CP031357">
    <property type="protein sequence ID" value="AXK41131.1"/>
    <property type="molecule type" value="Genomic_DNA"/>
</dbReference>
<protein>
    <submittedName>
        <fullName evidence="2">DUF4440 domain-containing protein</fullName>
    </submittedName>
</protein>
<keyword evidence="3" id="KW-1185">Reference proteome</keyword>
<feature type="chain" id="PRO_5016880732" evidence="1">
    <location>
        <begin position="19"/>
        <end position="188"/>
    </location>
</feature>
<evidence type="ECO:0000313" key="3">
    <source>
        <dbReference type="Proteomes" id="UP000254508"/>
    </source>
</evidence>
<dbReference type="Proteomes" id="UP000254508">
    <property type="component" value="Chromosome"/>
</dbReference>
<name>A0A345YB29_9SPHN</name>
<keyword evidence="1" id="KW-0732">Signal</keyword>
<evidence type="ECO:0000256" key="1">
    <source>
        <dbReference type="SAM" id="SignalP"/>
    </source>
</evidence>
<reference evidence="3" key="1">
    <citation type="submission" date="2018-07" db="EMBL/GenBank/DDBJ databases">
        <title>Genome sequence of Erythrobacter strain YH-07, an antagonistic bacterium isolated from Yellow Sea.</title>
        <authorList>
            <person name="Tang T."/>
            <person name="Liu Q."/>
            <person name="Sun X."/>
        </authorList>
    </citation>
    <scope>NUCLEOTIDE SEQUENCE [LARGE SCALE GENOMIC DNA]</scope>
    <source>
        <strain evidence="3">YH-07</strain>
    </source>
</reference>
<gene>
    <name evidence="2" type="ORF">DVR09_01240</name>
</gene>
<feature type="signal peptide" evidence="1">
    <location>
        <begin position="1"/>
        <end position="18"/>
    </location>
</feature>
<proteinExistence type="predicted"/>
<sequence length="188" mass="20775">MLPSLVAALLLAQAPAAAVPAPQPMPTGDALEKRIVANDARLFWGFFEGCDPDAVSDLIHPDFRMLHDLVGMPLSSGAQMIEQSRRNCADRAPGGKNEGYRNRRLPVPGSRRIQKLGDWGVPEEGHHTFHEWRASHEGGRGGWEMTGGGRYIHSWQWMPEEGRFRLLESLSIDHGPAVPYPPQTAARP</sequence>
<dbReference type="RefSeq" id="WP_115415321.1">
    <property type="nucleotide sequence ID" value="NZ_CP031357.1"/>
</dbReference>
<dbReference type="AlphaFoldDB" id="A0A345YB29"/>
<accession>A0A345YB29</accession>
<organism evidence="2 3">
    <name type="scientific">Erythrobacter aureus</name>
    <dbReference type="NCBI Taxonomy" id="2182384"/>
    <lineage>
        <taxon>Bacteria</taxon>
        <taxon>Pseudomonadati</taxon>
        <taxon>Pseudomonadota</taxon>
        <taxon>Alphaproteobacteria</taxon>
        <taxon>Sphingomonadales</taxon>
        <taxon>Erythrobacteraceae</taxon>
        <taxon>Erythrobacter/Porphyrobacter group</taxon>
        <taxon>Erythrobacter</taxon>
    </lineage>
</organism>
<dbReference type="KEGG" id="err:DVR09_01240"/>
<evidence type="ECO:0000313" key="2">
    <source>
        <dbReference type="EMBL" id="AXK41131.1"/>
    </source>
</evidence>